<name>A0A2P5CH36_PARAD</name>
<gene>
    <name evidence="1" type="ORF">PanWU01x14_153480</name>
</gene>
<evidence type="ECO:0000313" key="1">
    <source>
        <dbReference type="EMBL" id="PON60362.1"/>
    </source>
</evidence>
<comment type="caution">
    <text evidence="1">The sequence shown here is derived from an EMBL/GenBank/DDBJ whole genome shotgun (WGS) entry which is preliminary data.</text>
</comment>
<organism evidence="1 2">
    <name type="scientific">Parasponia andersonii</name>
    <name type="common">Sponia andersonii</name>
    <dbReference type="NCBI Taxonomy" id="3476"/>
    <lineage>
        <taxon>Eukaryota</taxon>
        <taxon>Viridiplantae</taxon>
        <taxon>Streptophyta</taxon>
        <taxon>Embryophyta</taxon>
        <taxon>Tracheophyta</taxon>
        <taxon>Spermatophyta</taxon>
        <taxon>Magnoliopsida</taxon>
        <taxon>eudicotyledons</taxon>
        <taxon>Gunneridae</taxon>
        <taxon>Pentapetalae</taxon>
        <taxon>rosids</taxon>
        <taxon>fabids</taxon>
        <taxon>Rosales</taxon>
        <taxon>Cannabaceae</taxon>
        <taxon>Parasponia</taxon>
    </lineage>
</organism>
<proteinExistence type="predicted"/>
<evidence type="ECO:0000313" key="2">
    <source>
        <dbReference type="Proteomes" id="UP000237105"/>
    </source>
</evidence>
<sequence length="110" mass="12437">MHGLTKEDMENPGSLHFELRGYATYKGEISNSSKEKIPIKLVCDEMDILFSSNATRTLNLGPRYGRCHVDGIWFGDLAVLEFQHLKYLLLVLALGCIAVGKARQFGYRRC</sequence>
<reference evidence="2" key="1">
    <citation type="submission" date="2016-06" db="EMBL/GenBank/DDBJ databases">
        <title>Parallel loss of symbiosis genes in relatives of nitrogen-fixing non-legume Parasponia.</title>
        <authorList>
            <person name="Van Velzen R."/>
            <person name="Holmer R."/>
            <person name="Bu F."/>
            <person name="Rutten L."/>
            <person name="Van Zeijl A."/>
            <person name="Liu W."/>
            <person name="Santuari L."/>
            <person name="Cao Q."/>
            <person name="Sharma T."/>
            <person name="Shen D."/>
            <person name="Roswanjaya Y."/>
            <person name="Wardhani T."/>
            <person name="Kalhor M.S."/>
            <person name="Jansen J."/>
            <person name="Van den Hoogen J."/>
            <person name="Gungor B."/>
            <person name="Hartog M."/>
            <person name="Hontelez J."/>
            <person name="Verver J."/>
            <person name="Yang W.-C."/>
            <person name="Schijlen E."/>
            <person name="Repin R."/>
            <person name="Schilthuizen M."/>
            <person name="Schranz E."/>
            <person name="Heidstra R."/>
            <person name="Miyata K."/>
            <person name="Fedorova E."/>
            <person name="Kohlen W."/>
            <person name="Bisseling T."/>
            <person name="Smit S."/>
            <person name="Geurts R."/>
        </authorList>
    </citation>
    <scope>NUCLEOTIDE SEQUENCE [LARGE SCALE GENOMIC DNA]</scope>
    <source>
        <strain evidence="2">cv. WU1-14</strain>
    </source>
</reference>
<dbReference type="EMBL" id="JXTB01000131">
    <property type="protein sequence ID" value="PON60362.1"/>
    <property type="molecule type" value="Genomic_DNA"/>
</dbReference>
<protein>
    <submittedName>
        <fullName evidence="1">Uncharacterized protein</fullName>
    </submittedName>
</protein>
<keyword evidence="2" id="KW-1185">Reference proteome</keyword>
<dbReference type="Proteomes" id="UP000237105">
    <property type="component" value="Unassembled WGS sequence"/>
</dbReference>
<dbReference type="AlphaFoldDB" id="A0A2P5CH36"/>
<accession>A0A2P5CH36</accession>